<dbReference type="OrthoDB" id="4965688at2759"/>
<protein>
    <submittedName>
        <fullName evidence="2">(S)-ureidoglycine aminohydrolase</fullName>
    </submittedName>
</protein>
<keyword evidence="3" id="KW-1185">Reference proteome</keyword>
<comment type="caution">
    <text evidence="2">The sequence shown here is derived from an EMBL/GenBank/DDBJ whole genome shotgun (WGS) entry which is preliminary data.</text>
</comment>
<feature type="compositionally biased region" description="Basic and acidic residues" evidence="1">
    <location>
        <begin position="16"/>
        <end position="37"/>
    </location>
</feature>
<dbReference type="InterPro" id="IPR017627">
    <property type="entry name" value="UGHY"/>
</dbReference>
<dbReference type="InterPro" id="IPR014710">
    <property type="entry name" value="RmlC-like_jellyroll"/>
</dbReference>
<dbReference type="EMBL" id="QJKJ01002262">
    <property type="protein sequence ID" value="RDY03594.1"/>
    <property type="molecule type" value="Genomic_DNA"/>
</dbReference>
<dbReference type="Proteomes" id="UP000257109">
    <property type="component" value="Unassembled WGS sequence"/>
</dbReference>
<dbReference type="Gene3D" id="2.60.120.10">
    <property type="entry name" value="Jelly Rolls"/>
    <property type="match status" value="1"/>
</dbReference>
<dbReference type="AlphaFoldDB" id="A0A371HLJ6"/>
<dbReference type="PANTHER" id="PTHR34571">
    <property type="entry name" value="(S)-UREIDOGLYCINE AMINOHYDROLASE"/>
    <property type="match status" value="1"/>
</dbReference>
<evidence type="ECO:0000313" key="2">
    <source>
        <dbReference type="EMBL" id="RDY03594.1"/>
    </source>
</evidence>
<reference evidence="2" key="1">
    <citation type="submission" date="2018-05" db="EMBL/GenBank/DDBJ databases">
        <title>Draft genome of Mucuna pruriens seed.</title>
        <authorList>
            <person name="Nnadi N.E."/>
            <person name="Vos R."/>
            <person name="Hasami M.H."/>
            <person name="Devisetty U.K."/>
            <person name="Aguiy J.C."/>
        </authorList>
    </citation>
    <scope>NUCLEOTIDE SEQUENCE [LARGE SCALE GENOMIC DNA]</scope>
    <source>
        <strain evidence="2">JCA_2017</strain>
    </source>
</reference>
<name>A0A371HLJ6_MUCPR</name>
<sequence>MRSGYSLYNDDEIKKNFDDKVTITKEEPEEDSPKQDDPSTPALAYEPHFPIYLNIHPNPPRLPSSTFLYHPSNKRFPQEFDVWIYQPPKNKYNHSHLPFTQTYNQLEYIHTSSLTSEENAIGTMHQGHAPRYHLLIDTTTGLLVDRLSHSLSLPRGSQGSLVHNLSQVFKFSYMGHYASHKSLSFLRGGHWSTASHKFSMVLRICRRRMDELFIAMACATALDSSVVTLTNDAGVSQLLKVDSYAYFPPNFERSIESDASATIVVFERRYALLPNHVPEPLPLLETPGEIFGLRKLLPTSFA</sequence>
<feature type="non-terminal residue" evidence="2">
    <location>
        <position position="1"/>
    </location>
</feature>
<proteinExistence type="predicted"/>
<feature type="region of interest" description="Disordered" evidence="1">
    <location>
        <begin position="16"/>
        <end position="43"/>
    </location>
</feature>
<evidence type="ECO:0000256" key="1">
    <source>
        <dbReference type="SAM" id="MobiDB-lite"/>
    </source>
</evidence>
<accession>A0A371HLJ6</accession>
<organism evidence="2 3">
    <name type="scientific">Mucuna pruriens</name>
    <name type="common">Velvet bean</name>
    <name type="synonym">Dolichos pruriens</name>
    <dbReference type="NCBI Taxonomy" id="157652"/>
    <lineage>
        <taxon>Eukaryota</taxon>
        <taxon>Viridiplantae</taxon>
        <taxon>Streptophyta</taxon>
        <taxon>Embryophyta</taxon>
        <taxon>Tracheophyta</taxon>
        <taxon>Spermatophyta</taxon>
        <taxon>Magnoliopsida</taxon>
        <taxon>eudicotyledons</taxon>
        <taxon>Gunneridae</taxon>
        <taxon>Pentapetalae</taxon>
        <taxon>rosids</taxon>
        <taxon>fabids</taxon>
        <taxon>Fabales</taxon>
        <taxon>Fabaceae</taxon>
        <taxon>Papilionoideae</taxon>
        <taxon>50 kb inversion clade</taxon>
        <taxon>NPAAA clade</taxon>
        <taxon>indigoferoid/millettioid clade</taxon>
        <taxon>Phaseoleae</taxon>
        <taxon>Mucuna</taxon>
    </lineage>
</organism>
<evidence type="ECO:0000313" key="3">
    <source>
        <dbReference type="Proteomes" id="UP000257109"/>
    </source>
</evidence>
<dbReference type="STRING" id="157652.A0A371HLJ6"/>
<dbReference type="GO" id="GO:0071522">
    <property type="term" value="F:ureidoglycine aminohydrolase activity"/>
    <property type="evidence" value="ECO:0007669"/>
    <property type="project" value="InterPro"/>
</dbReference>
<dbReference type="PANTHER" id="PTHR34571:SF1">
    <property type="entry name" value="(S)-UREIDOGLYCINE AMINOHYDROLASE"/>
    <property type="match status" value="1"/>
</dbReference>
<gene>
    <name evidence="2" type="primary">UGLYAH</name>
    <name evidence="2" type="ORF">CR513_12791</name>
</gene>